<protein>
    <submittedName>
        <fullName evidence="1">Uncharacterized protein</fullName>
    </submittedName>
</protein>
<dbReference type="EMBL" id="MK356558">
    <property type="protein sequence ID" value="QBM91420.1"/>
    <property type="molecule type" value="Genomic_DNA"/>
</dbReference>
<sequence length="211" mass="23984">MAVQYRWLKSPVDSRCPSLLLRRHQTVEQHAFESKESLHYEIATVFSPSPRCPPLRDNLHSYSPANDSSLPQLQIQNITGGCYDWFVTRKEGDHREAGCELKQLPTPASKPGRNPPKHKIDCYAPRITGIFLRHLRKRVPGLRPRIMQRRHRRRKRLLCHAISQPYVAYSPRSMVVLAGCRKAVRFLCAGSSTCASATAIEIETSRGSSLN</sequence>
<evidence type="ECO:0000313" key="1">
    <source>
        <dbReference type="EMBL" id="QBM91420.1"/>
    </source>
</evidence>
<name>A0A482ETH6_SALSP</name>
<keyword evidence="1" id="KW-0614">Plasmid</keyword>
<reference evidence="1" key="1">
    <citation type="submission" date="2019-01" db="EMBL/GenBank/DDBJ databases">
        <title>Salmonella strain 1423 plasmid sequences.</title>
        <authorList>
            <person name="Chen K."/>
            <person name="Chen S."/>
        </authorList>
    </citation>
    <scope>NUCLEOTIDE SEQUENCE</scope>
    <source>
        <strain evidence="1">Sa1423</strain>
        <plasmid evidence="1">pSa1423-160k</plasmid>
    </source>
</reference>
<dbReference type="AlphaFoldDB" id="A0A482ETH6"/>
<proteinExistence type="predicted"/>
<accession>A0A482ETH6</accession>
<gene>
    <name evidence="1" type="ORF">NNIBIDOC_00090</name>
</gene>
<organism evidence="1">
    <name type="scientific">Salmonella sp</name>
    <dbReference type="NCBI Taxonomy" id="599"/>
    <lineage>
        <taxon>Bacteria</taxon>
        <taxon>Pseudomonadati</taxon>
        <taxon>Pseudomonadota</taxon>
        <taxon>Gammaproteobacteria</taxon>
        <taxon>Enterobacterales</taxon>
        <taxon>Enterobacteriaceae</taxon>
        <taxon>Salmonella</taxon>
    </lineage>
</organism>
<geneLocation type="plasmid" evidence="1">
    <name>pSa1423-160k</name>
</geneLocation>